<organism evidence="5 6">
    <name type="scientific">Corynebacterium striatum</name>
    <dbReference type="NCBI Taxonomy" id="43770"/>
    <lineage>
        <taxon>Bacteria</taxon>
        <taxon>Bacillati</taxon>
        <taxon>Actinomycetota</taxon>
        <taxon>Actinomycetes</taxon>
        <taxon>Mycobacteriales</taxon>
        <taxon>Corynebacteriaceae</taxon>
        <taxon>Corynebacterium</taxon>
    </lineage>
</organism>
<feature type="region of interest" description="Disordered" evidence="2">
    <location>
        <begin position="1"/>
        <end position="22"/>
    </location>
</feature>
<dbReference type="EMBL" id="CP021252">
    <property type="protein sequence ID" value="ART21916.1"/>
    <property type="molecule type" value="Genomic_DNA"/>
</dbReference>
<dbReference type="KEGG" id="cstr:CBE89_10765"/>
<feature type="domain" description="CoA carboxyltransferase N-terminal" evidence="3">
    <location>
        <begin position="1"/>
        <end position="209"/>
    </location>
</feature>
<dbReference type="AlphaFoldDB" id="A0A2Z2IYU2"/>
<dbReference type="SUPFAM" id="SSF52096">
    <property type="entry name" value="ClpP/crotonase"/>
    <property type="match status" value="2"/>
</dbReference>
<dbReference type="InterPro" id="IPR011763">
    <property type="entry name" value="COA_CT_C"/>
</dbReference>
<dbReference type="InterPro" id="IPR034733">
    <property type="entry name" value="AcCoA_carboxyl_beta"/>
</dbReference>
<dbReference type="PROSITE" id="PS50989">
    <property type="entry name" value="COA_CT_CTER"/>
    <property type="match status" value="1"/>
</dbReference>
<comment type="similarity">
    <text evidence="1">Belongs to the AccD/PCCB family.</text>
</comment>
<dbReference type="RefSeq" id="WP_086891946.1">
    <property type="nucleotide sequence ID" value="NZ_CP021252.1"/>
</dbReference>
<dbReference type="InterPro" id="IPR051047">
    <property type="entry name" value="AccD/PCCB"/>
</dbReference>
<dbReference type="PANTHER" id="PTHR43842">
    <property type="entry name" value="PROPIONYL-COA CARBOXYLASE BETA CHAIN"/>
    <property type="match status" value="1"/>
</dbReference>
<evidence type="ECO:0000256" key="2">
    <source>
        <dbReference type="SAM" id="MobiDB-lite"/>
    </source>
</evidence>
<gene>
    <name evidence="5" type="ORF">CBE89_10765</name>
</gene>
<accession>A0A2Z2IYU2</accession>
<dbReference type="PROSITE" id="PS50980">
    <property type="entry name" value="COA_CT_NTER"/>
    <property type="match status" value="1"/>
</dbReference>
<proteinExistence type="inferred from homology"/>
<name>A0A2Z2IYU2_CORST</name>
<reference evidence="5 6" key="1">
    <citation type="submission" date="2017-05" db="EMBL/GenBank/DDBJ databases">
        <title>Complete genome sequence of Corynebacterium striatum KC-Na-1 isolated from Neophocaena asiaeorientalis in Korea.</title>
        <authorList>
            <person name="Kim J.H."/>
            <person name="Lee K."/>
        </authorList>
    </citation>
    <scope>NUCLEOTIDE SEQUENCE [LARGE SCALE GENOMIC DNA]</scope>
    <source>
        <strain evidence="5 6">KC-Na-01</strain>
    </source>
</reference>
<dbReference type="Proteomes" id="UP000250197">
    <property type="component" value="Chromosome"/>
</dbReference>
<evidence type="ECO:0000259" key="4">
    <source>
        <dbReference type="PROSITE" id="PS50989"/>
    </source>
</evidence>
<protein>
    <submittedName>
        <fullName evidence="5">Acyl-CoA carboxylase subunit beta</fullName>
    </submittedName>
</protein>
<dbReference type="Pfam" id="PF01039">
    <property type="entry name" value="Carboxyl_trans"/>
    <property type="match status" value="1"/>
</dbReference>
<evidence type="ECO:0000259" key="3">
    <source>
        <dbReference type="PROSITE" id="PS50980"/>
    </source>
</evidence>
<evidence type="ECO:0000256" key="1">
    <source>
        <dbReference type="ARBA" id="ARBA00006102"/>
    </source>
</evidence>
<dbReference type="InterPro" id="IPR029045">
    <property type="entry name" value="ClpP/crotonase-like_dom_sf"/>
</dbReference>
<dbReference type="GO" id="GO:0009317">
    <property type="term" value="C:acetyl-CoA carboxylase complex"/>
    <property type="evidence" value="ECO:0007669"/>
    <property type="project" value="TreeGrafter"/>
</dbReference>
<dbReference type="PANTHER" id="PTHR43842:SF2">
    <property type="entry name" value="PROPIONYL-COA CARBOXYLASE BETA CHAIN, MITOCHONDRIAL"/>
    <property type="match status" value="1"/>
</dbReference>
<dbReference type="Gene3D" id="3.90.226.10">
    <property type="entry name" value="2-enoyl-CoA Hydratase, Chain A, domain 1"/>
    <property type="match status" value="2"/>
</dbReference>
<evidence type="ECO:0000313" key="6">
    <source>
        <dbReference type="Proteomes" id="UP000250197"/>
    </source>
</evidence>
<feature type="domain" description="CoA carboxyltransferase C-terminal" evidence="4">
    <location>
        <begin position="269"/>
        <end position="503"/>
    </location>
</feature>
<evidence type="ECO:0000313" key="5">
    <source>
        <dbReference type="EMBL" id="ART21916.1"/>
    </source>
</evidence>
<sequence>MTDLKTTAGKIEDLNNRLSESRTPMGAETLEAIHAAGNLSARERIEKLLDEGSFVETDALARHRSTDFGREHDRPYTDGVVTGYGTVDGRKVCIFSQDPTVFDGTLGEVYAEKLTKVYDLALKTGVPIIGLYDSTGPRVQEGIVTLAGYARIMARATQASGLIPQIGVVVGDTEGIAAFAPTLSDVLIITQGATLHQAAPHIAGAEAETFGGAAVHAAAGTAHLVAQSDAEAVALARDVLAFLPANNRAEAPRVAAEISSGSIADNVSDRDRKLDTVIPDTAAEAYDMHDVINTVVDEDTFFELAADAAENIITGFAYIEGRPVGIVANQPLALAGALDSAGSEKAARFIRACDAFNTPVIEFVDSPGFVPTPEEEKSGLLRRASKLSFAYAEATVGKLTVITRKAIGPAYVFMGSKDLGADLVYAWPTAEIAVTQASQAALAIYGEEATPEQETELAEQFLHPYAAAERGLADNVIEPSATRGYLIEGLRLLERKIVAQAPKKHGNITL</sequence>
<dbReference type="GO" id="GO:0004658">
    <property type="term" value="F:propionyl-CoA carboxylase activity"/>
    <property type="evidence" value="ECO:0007669"/>
    <property type="project" value="TreeGrafter"/>
</dbReference>
<dbReference type="InterPro" id="IPR011762">
    <property type="entry name" value="COA_CT_N"/>
</dbReference>